<evidence type="ECO:0000313" key="2">
    <source>
        <dbReference type="Proteomes" id="UP000478052"/>
    </source>
</evidence>
<sequence length="123" mass="13583">MAVLPPLGSENSDSEEELEVPIPKIDTTHLSELDCDSNSDTSSAPTVRDLEEIINNKDDLPIYDDAGINLDMSSFSYSGPRTSVRLAQRVDSFDLVLSFFVQSVEPPKIISTSSKKKKTKDDF</sequence>
<accession>A0A6G0Y1I3</accession>
<comment type="caution">
    <text evidence="1">The sequence shown here is derived from an EMBL/GenBank/DDBJ whole genome shotgun (WGS) entry which is preliminary data.</text>
</comment>
<evidence type="ECO:0000313" key="1">
    <source>
        <dbReference type="EMBL" id="KAF0747550.1"/>
    </source>
</evidence>
<gene>
    <name evidence="1" type="ORF">FWK35_00031650</name>
</gene>
<proteinExistence type="predicted"/>
<organism evidence="1 2">
    <name type="scientific">Aphis craccivora</name>
    <name type="common">Cowpea aphid</name>
    <dbReference type="NCBI Taxonomy" id="307492"/>
    <lineage>
        <taxon>Eukaryota</taxon>
        <taxon>Metazoa</taxon>
        <taxon>Ecdysozoa</taxon>
        <taxon>Arthropoda</taxon>
        <taxon>Hexapoda</taxon>
        <taxon>Insecta</taxon>
        <taxon>Pterygota</taxon>
        <taxon>Neoptera</taxon>
        <taxon>Paraneoptera</taxon>
        <taxon>Hemiptera</taxon>
        <taxon>Sternorrhyncha</taxon>
        <taxon>Aphidomorpha</taxon>
        <taxon>Aphidoidea</taxon>
        <taxon>Aphididae</taxon>
        <taxon>Aphidini</taxon>
        <taxon>Aphis</taxon>
        <taxon>Aphis</taxon>
    </lineage>
</organism>
<protein>
    <submittedName>
        <fullName evidence="1">PiggyBac transposable element-derived protein 3-like</fullName>
    </submittedName>
</protein>
<dbReference type="AlphaFoldDB" id="A0A6G0Y1I3"/>
<name>A0A6G0Y1I3_APHCR</name>
<keyword evidence="2" id="KW-1185">Reference proteome</keyword>
<dbReference type="EMBL" id="VUJU01006805">
    <property type="protein sequence ID" value="KAF0747550.1"/>
    <property type="molecule type" value="Genomic_DNA"/>
</dbReference>
<reference evidence="1 2" key="1">
    <citation type="submission" date="2019-08" db="EMBL/GenBank/DDBJ databases">
        <title>Whole genome of Aphis craccivora.</title>
        <authorList>
            <person name="Voronova N.V."/>
            <person name="Shulinski R.S."/>
            <person name="Bandarenka Y.V."/>
            <person name="Zhorov D.G."/>
            <person name="Warner D."/>
        </authorList>
    </citation>
    <scope>NUCLEOTIDE SEQUENCE [LARGE SCALE GENOMIC DNA]</scope>
    <source>
        <strain evidence="1">180601</strain>
        <tissue evidence="1">Whole Body</tissue>
    </source>
</reference>
<dbReference type="Proteomes" id="UP000478052">
    <property type="component" value="Unassembled WGS sequence"/>
</dbReference>